<feature type="chain" id="PRO_5030071831" evidence="1">
    <location>
        <begin position="23"/>
        <end position="447"/>
    </location>
</feature>
<dbReference type="Pfam" id="PF01547">
    <property type="entry name" value="SBP_bac_1"/>
    <property type="match status" value="1"/>
</dbReference>
<accession>A0A399F724</accession>
<sequence length="447" mass="49315">MNRKFLKATMLGTTAILSASLAQDNFREPQYRDVQGNVTLEVWSWVPGLDKTAAEFTKQFPNIKINVVNLGGGAQTYNRLQTACRAGSGAPDVAQIEYGFLPTYIETNCLVDLRTLGASNLRSYFVPWTWRQVSPRNQEVYGIPQDTGPLAMIYRADIFKRYNIPVPRTWDEFARAGARLSELSKGQVKIGNFFSTYSPWFIALVWAQGGQMWRQNADGSWVQTLNNPTSKAVAKFWGDLIKAGYVSTFPAFTPDFWNPMAAGRIATSMEAAWGPGSFAGSLAQNPGQGAQYRVANLPQRTLGSFASGNWGGSSNVITRQSKNPQAAMLFINWLNTSRTGIVSDWNNGGLFPAAQAGLSLPELRNPDVNPSKFFGGQDVITVYQRASQAVNVDFTWAPWLPAADAVFADVMAQAIQGRITFEQAIDQWQERTLAEARRNGYKVTGGQ</sequence>
<evidence type="ECO:0000313" key="2">
    <source>
        <dbReference type="EMBL" id="RIH91535.1"/>
    </source>
</evidence>
<feature type="signal peptide" evidence="1">
    <location>
        <begin position="1"/>
        <end position="22"/>
    </location>
</feature>
<name>A0A399F724_9DEIN</name>
<evidence type="ECO:0000313" key="3">
    <source>
        <dbReference type="Proteomes" id="UP000266178"/>
    </source>
</evidence>
<proteinExistence type="predicted"/>
<organism evidence="2 3">
    <name type="scientific">Meiothermus granaticius NBRC 107808</name>
    <dbReference type="NCBI Taxonomy" id="1227551"/>
    <lineage>
        <taxon>Bacteria</taxon>
        <taxon>Thermotogati</taxon>
        <taxon>Deinococcota</taxon>
        <taxon>Deinococci</taxon>
        <taxon>Thermales</taxon>
        <taxon>Thermaceae</taxon>
        <taxon>Meiothermus</taxon>
    </lineage>
</organism>
<reference evidence="2 3" key="1">
    <citation type="submission" date="2018-08" db="EMBL/GenBank/DDBJ databases">
        <title>Meiothermus granaticius genome AF-68 sequencing project.</title>
        <authorList>
            <person name="Da Costa M.S."/>
            <person name="Albuquerque L."/>
            <person name="Raposo P."/>
            <person name="Froufe H.J.C."/>
            <person name="Barroso C.S."/>
            <person name="Egas C."/>
        </authorList>
    </citation>
    <scope>NUCLEOTIDE SEQUENCE [LARGE SCALE GENOMIC DNA]</scope>
    <source>
        <strain evidence="2 3">AF-68</strain>
    </source>
</reference>
<keyword evidence="3" id="KW-1185">Reference proteome</keyword>
<dbReference type="SUPFAM" id="SSF53850">
    <property type="entry name" value="Periplasmic binding protein-like II"/>
    <property type="match status" value="1"/>
</dbReference>
<keyword evidence="1" id="KW-0732">Signal</keyword>
<dbReference type="Gene3D" id="3.40.190.10">
    <property type="entry name" value="Periplasmic binding protein-like II"/>
    <property type="match status" value="3"/>
</dbReference>
<dbReference type="Proteomes" id="UP000266178">
    <property type="component" value="Unassembled WGS sequence"/>
</dbReference>
<protein>
    <submittedName>
        <fullName evidence="2">Putative arabinose-binding protein</fullName>
    </submittedName>
</protein>
<comment type="caution">
    <text evidence="2">The sequence shown here is derived from an EMBL/GenBank/DDBJ whole genome shotgun (WGS) entry which is preliminary data.</text>
</comment>
<dbReference type="EMBL" id="QWLB01000039">
    <property type="protein sequence ID" value="RIH91535.1"/>
    <property type="molecule type" value="Genomic_DNA"/>
</dbReference>
<dbReference type="InterPro" id="IPR006059">
    <property type="entry name" value="SBP"/>
</dbReference>
<dbReference type="InterPro" id="IPR050490">
    <property type="entry name" value="Bact_solute-bd_prot1"/>
</dbReference>
<evidence type="ECO:0000256" key="1">
    <source>
        <dbReference type="SAM" id="SignalP"/>
    </source>
</evidence>
<dbReference type="PANTHER" id="PTHR43649:SF12">
    <property type="entry name" value="DIACETYLCHITOBIOSE BINDING PROTEIN DASA"/>
    <property type="match status" value="1"/>
</dbReference>
<gene>
    <name evidence="2" type="primary">araN_2</name>
    <name evidence="2" type="ORF">Mgrana_02537</name>
</gene>
<dbReference type="AlphaFoldDB" id="A0A399F724"/>
<dbReference type="PANTHER" id="PTHR43649">
    <property type="entry name" value="ARABINOSE-BINDING PROTEIN-RELATED"/>
    <property type="match status" value="1"/>
</dbReference>
<dbReference type="RefSeq" id="WP_206075090.1">
    <property type="nucleotide sequence ID" value="NZ_BJXM01000007.1"/>
</dbReference>